<organism evidence="15 16">
    <name type="scientific">Mesorhabditis belari</name>
    <dbReference type="NCBI Taxonomy" id="2138241"/>
    <lineage>
        <taxon>Eukaryota</taxon>
        <taxon>Metazoa</taxon>
        <taxon>Ecdysozoa</taxon>
        <taxon>Nematoda</taxon>
        <taxon>Chromadorea</taxon>
        <taxon>Rhabditida</taxon>
        <taxon>Rhabditina</taxon>
        <taxon>Rhabditomorpha</taxon>
        <taxon>Rhabditoidea</taxon>
        <taxon>Rhabditidae</taxon>
        <taxon>Mesorhabditinae</taxon>
        <taxon>Mesorhabditis</taxon>
    </lineage>
</organism>
<keyword evidence="3" id="KW-0645">Protease</keyword>
<keyword evidence="4 13" id="KW-0812">Transmembrane</keyword>
<reference evidence="16" key="1">
    <citation type="submission" date="2024-02" db="UniProtKB">
        <authorList>
            <consortium name="WormBaseParasite"/>
        </authorList>
    </citation>
    <scope>IDENTIFICATION</scope>
</reference>
<keyword evidence="7 13" id="KW-1133">Transmembrane helix</keyword>
<accession>A0AAF3EVZ4</accession>
<keyword evidence="15" id="KW-1185">Reference proteome</keyword>
<evidence type="ECO:0000256" key="1">
    <source>
        <dbReference type="ARBA" id="ARBA00004477"/>
    </source>
</evidence>
<evidence type="ECO:0000256" key="13">
    <source>
        <dbReference type="SAM" id="Phobius"/>
    </source>
</evidence>
<evidence type="ECO:0000256" key="7">
    <source>
        <dbReference type="ARBA" id="ARBA00022989"/>
    </source>
</evidence>
<evidence type="ECO:0000256" key="12">
    <source>
        <dbReference type="ARBA" id="ARBA00049763"/>
    </source>
</evidence>
<evidence type="ECO:0000256" key="10">
    <source>
        <dbReference type="ARBA" id="ARBA00047280"/>
    </source>
</evidence>
<evidence type="ECO:0000256" key="8">
    <source>
        <dbReference type="ARBA" id="ARBA00023136"/>
    </source>
</evidence>
<feature type="transmembrane region" description="Helical" evidence="13">
    <location>
        <begin position="41"/>
        <end position="59"/>
    </location>
</feature>
<comment type="subcellular location">
    <subcellularLocation>
        <location evidence="1">Endoplasmic reticulum membrane</location>
        <topology evidence="1">Multi-pass membrane protein</topology>
    </subcellularLocation>
</comment>
<keyword evidence="8 13" id="KW-0472">Membrane</keyword>
<dbReference type="PANTHER" id="PTHR13046:SF0">
    <property type="entry name" value="CAAX PRENYL PROTEASE 2"/>
    <property type="match status" value="1"/>
</dbReference>
<evidence type="ECO:0000256" key="3">
    <source>
        <dbReference type="ARBA" id="ARBA00022670"/>
    </source>
</evidence>
<dbReference type="WBParaSite" id="MBELARI_LOCUS18369">
    <property type="protein sequence ID" value="MBELARI_LOCUS18369"/>
    <property type="gene ID" value="MBELARI_LOCUS18369"/>
</dbReference>
<proteinExistence type="inferred from homology"/>
<evidence type="ECO:0000313" key="16">
    <source>
        <dbReference type="WBParaSite" id="MBELARI_LOCUS18369"/>
    </source>
</evidence>
<evidence type="ECO:0000259" key="14">
    <source>
        <dbReference type="Pfam" id="PF02517"/>
    </source>
</evidence>
<dbReference type="GO" id="GO:0005789">
    <property type="term" value="C:endoplasmic reticulum membrane"/>
    <property type="evidence" value="ECO:0007669"/>
    <property type="project" value="UniProtKB-SubCell"/>
</dbReference>
<dbReference type="GO" id="GO:0004222">
    <property type="term" value="F:metalloendopeptidase activity"/>
    <property type="evidence" value="ECO:0007669"/>
    <property type="project" value="InterPro"/>
</dbReference>
<dbReference type="InterPro" id="IPR039731">
    <property type="entry name" value="Rce1"/>
</dbReference>
<evidence type="ECO:0000256" key="4">
    <source>
        <dbReference type="ARBA" id="ARBA00022692"/>
    </source>
</evidence>
<feature type="transmembrane region" description="Helical" evidence="13">
    <location>
        <begin position="79"/>
        <end position="101"/>
    </location>
</feature>
<feature type="transmembrane region" description="Helical" evidence="13">
    <location>
        <begin position="243"/>
        <end position="260"/>
    </location>
</feature>
<dbReference type="Pfam" id="PF02517">
    <property type="entry name" value="Rce1-like"/>
    <property type="match status" value="1"/>
</dbReference>
<dbReference type="InterPro" id="IPR003675">
    <property type="entry name" value="Rce1/LyrA-like_dom"/>
</dbReference>
<comment type="catalytic activity">
    <reaction evidence="10">
        <text>Hydrolyzes the peptide bond -P2-(S-farnesyl or geranylgeranyl)C-P1'-P2'-P3'-COOH where P1' and P2' are amino acids with aliphatic sidechains and P3' is any C-terminal residue.</text>
        <dbReference type="EC" id="3.4.26.1"/>
    </reaction>
</comment>
<name>A0AAF3EVZ4_9BILA</name>
<comment type="similarity">
    <text evidence="2">Belongs to the peptidase U48 family.</text>
</comment>
<evidence type="ECO:0000256" key="9">
    <source>
        <dbReference type="ARBA" id="ARBA00032607"/>
    </source>
</evidence>
<keyword evidence="6" id="KW-0256">Endoplasmic reticulum</keyword>
<sequence>MGCRISLPLSAAIPVSYVLLLYVFDHGGIDRNDAKSVRKRFVAALVNNVLSLGITYHVLSQTTEEPLRLMGIRQEGLLAAALIPTGLLGLLYSGQFLMMYYDGYLQQLFSYTALRNSLQQWTWLRDVIVAPVTEEIAFRGCAAALMSTCLSPVQTIFIAPLSFSLSHLHHIGDDLRKGAPLKVALMKRIFQSGYTYIFGAYATFLFLRTGHLVAPIITHSLCNNLGLPLLQEIGNYKHRYQRVSLWIAYVFGFVGFAVLVDKCTTPTFCVYAHINVHI</sequence>
<evidence type="ECO:0000256" key="2">
    <source>
        <dbReference type="ARBA" id="ARBA00006897"/>
    </source>
</evidence>
<protein>
    <recommendedName>
        <fullName evidence="12">CAAX prenyl protease 2</fullName>
        <ecNumber evidence="11">3.4.26.1</ecNumber>
    </recommendedName>
    <alternativeName>
        <fullName evidence="9">Farnesylated proteins-converting enzyme 2</fullName>
    </alternativeName>
</protein>
<dbReference type="AlphaFoldDB" id="A0AAF3EVZ4"/>
<dbReference type="Proteomes" id="UP000887575">
    <property type="component" value="Unassembled WGS sequence"/>
</dbReference>
<dbReference type="GO" id="GO:0071586">
    <property type="term" value="P:CAAX-box protein processing"/>
    <property type="evidence" value="ECO:0007669"/>
    <property type="project" value="InterPro"/>
</dbReference>
<evidence type="ECO:0000313" key="15">
    <source>
        <dbReference type="Proteomes" id="UP000887575"/>
    </source>
</evidence>
<keyword evidence="5" id="KW-0378">Hydrolase</keyword>
<dbReference type="PANTHER" id="PTHR13046">
    <property type="entry name" value="PROTEASE U48 CAAX PRENYL PROTEASE RCE1"/>
    <property type="match status" value="1"/>
</dbReference>
<dbReference type="EC" id="3.4.26.1" evidence="11"/>
<evidence type="ECO:0000256" key="6">
    <source>
        <dbReference type="ARBA" id="ARBA00022824"/>
    </source>
</evidence>
<feature type="domain" description="CAAX prenyl protease 2/Lysostaphin resistance protein A-like" evidence="14">
    <location>
        <begin position="120"/>
        <end position="223"/>
    </location>
</feature>
<feature type="transmembrane region" description="Helical" evidence="13">
    <location>
        <begin position="6"/>
        <end position="29"/>
    </location>
</feature>
<evidence type="ECO:0000256" key="11">
    <source>
        <dbReference type="ARBA" id="ARBA00049729"/>
    </source>
</evidence>
<evidence type="ECO:0000256" key="5">
    <source>
        <dbReference type="ARBA" id="ARBA00022801"/>
    </source>
</evidence>